<keyword evidence="5 10" id="KW-1133">Transmembrane helix</keyword>
<keyword evidence="4" id="KW-0874">Quinone</keyword>
<organism evidence="12 13">
    <name type="scientific">candidate division CPR3 bacterium GW2011_GWF2_35_18</name>
    <dbReference type="NCBI Taxonomy" id="1618350"/>
    <lineage>
        <taxon>Bacteria</taxon>
        <taxon>Bacteria division CPR3</taxon>
    </lineage>
</organism>
<dbReference type="EMBL" id="LBQB01000002">
    <property type="protein sequence ID" value="KKP70066.1"/>
    <property type="molecule type" value="Genomic_DNA"/>
</dbReference>
<protein>
    <submittedName>
        <fullName evidence="12">Vitamin K epoxide reductase</fullName>
    </submittedName>
</protein>
<dbReference type="Pfam" id="PF07884">
    <property type="entry name" value="VKOR"/>
    <property type="match status" value="1"/>
</dbReference>
<gene>
    <name evidence="12" type="ORF">UR67_C0002G0186</name>
</gene>
<name>A0A0G0C1T8_UNCC3</name>
<evidence type="ECO:0000259" key="11">
    <source>
        <dbReference type="SMART" id="SM00756"/>
    </source>
</evidence>
<evidence type="ECO:0000313" key="12">
    <source>
        <dbReference type="EMBL" id="KKP70066.1"/>
    </source>
</evidence>
<accession>A0A0G0C1T8</accession>
<feature type="domain" description="Vitamin K epoxide reductase" evidence="11">
    <location>
        <begin position="26"/>
        <end position="154"/>
    </location>
</feature>
<keyword evidence="3 10" id="KW-0812">Transmembrane</keyword>
<dbReference type="InterPro" id="IPR038354">
    <property type="entry name" value="VKOR_sf"/>
</dbReference>
<dbReference type="InterPro" id="IPR012932">
    <property type="entry name" value="VKOR"/>
</dbReference>
<feature type="transmembrane region" description="Helical" evidence="10">
    <location>
        <begin position="76"/>
        <end position="95"/>
    </location>
</feature>
<dbReference type="Proteomes" id="UP000034581">
    <property type="component" value="Unassembled WGS sequence"/>
</dbReference>
<dbReference type="SMART" id="SM00756">
    <property type="entry name" value="VKc"/>
    <property type="match status" value="1"/>
</dbReference>
<dbReference type="AlphaFoldDB" id="A0A0G0C1T8"/>
<evidence type="ECO:0000256" key="1">
    <source>
        <dbReference type="ARBA" id="ARBA00004141"/>
    </source>
</evidence>
<evidence type="ECO:0000256" key="8">
    <source>
        <dbReference type="ARBA" id="ARBA00023157"/>
    </source>
</evidence>
<evidence type="ECO:0000313" key="13">
    <source>
        <dbReference type="Proteomes" id="UP000034581"/>
    </source>
</evidence>
<comment type="similarity">
    <text evidence="2">Belongs to the VKOR family.</text>
</comment>
<dbReference type="PANTHER" id="PTHR34573:SF1">
    <property type="entry name" value="VITAMIN K EPOXIDE REDUCTASE DOMAIN-CONTAINING PROTEIN"/>
    <property type="match status" value="1"/>
</dbReference>
<comment type="subcellular location">
    <subcellularLocation>
        <location evidence="1">Membrane</location>
        <topology evidence="1">Multi-pass membrane protein</topology>
    </subcellularLocation>
</comment>
<dbReference type="STRING" id="1618350.UR67_C0002G0186"/>
<keyword evidence="7 10" id="KW-0472">Membrane</keyword>
<evidence type="ECO:0000256" key="2">
    <source>
        <dbReference type="ARBA" id="ARBA00006214"/>
    </source>
</evidence>
<keyword evidence="8" id="KW-1015">Disulfide bond</keyword>
<evidence type="ECO:0000256" key="7">
    <source>
        <dbReference type="ARBA" id="ARBA00023136"/>
    </source>
</evidence>
<evidence type="ECO:0000256" key="6">
    <source>
        <dbReference type="ARBA" id="ARBA00023002"/>
    </source>
</evidence>
<dbReference type="InterPro" id="IPR044698">
    <property type="entry name" value="VKOR/LTO1"/>
</dbReference>
<feature type="transmembrane region" description="Helical" evidence="10">
    <location>
        <begin position="107"/>
        <end position="124"/>
    </location>
</feature>
<dbReference type="CDD" id="cd12916">
    <property type="entry name" value="VKOR_1"/>
    <property type="match status" value="1"/>
</dbReference>
<dbReference type="GO" id="GO:0016020">
    <property type="term" value="C:membrane"/>
    <property type="evidence" value="ECO:0007669"/>
    <property type="project" value="UniProtKB-SubCell"/>
</dbReference>
<sequence>MKLKKQRQLFKRLENMSFLTNFFKNRKNRNWLIFAFATFAALGSGYLWYGFNTNSSLVCSLDGCNNVLSSPYSKFLGFPVAGLGFFYYFILVLIIELRFFTIHKSMEILFTMTIFTGIMVVLYLRYLEFFVIGSICEQCWLFSFVPTVLITFISLLELKIPKLSLLQSFIEKGKVL</sequence>
<keyword evidence="9" id="KW-0676">Redox-active center</keyword>
<comment type="caution">
    <text evidence="12">The sequence shown here is derived from an EMBL/GenBank/DDBJ whole genome shotgun (WGS) entry which is preliminary data.</text>
</comment>
<evidence type="ECO:0000256" key="3">
    <source>
        <dbReference type="ARBA" id="ARBA00022692"/>
    </source>
</evidence>
<dbReference type="GO" id="GO:0016491">
    <property type="term" value="F:oxidoreductase activity"/>
    <property type="evidence" value="ECO:0007669"/>
    <property type="project" value="UniProtKB-KW"/>
</dbReference>
<dbReference type="Gene3D" id="1.20.1440.130">
    <property type="entry name" value="VKOR domain"/>
    <property type="match status" value="1"/>
</dbReference>
<evidence type="ECO:0000256" key="5">
    <source>
        <dbReference type="ARBA" id="ARBA00022989"/>
    </source>
</evidence>
<feature type="transmembrane region" description="Helical" evidence="10">
    <location>
        <begin position="130"/>
        <end position="156"/>
    </location>
</feature>
<dbReference type="GO" id="GO:0048038">
    <property type="term" value="F:quinone binding"/>
    <property type="evidence" value="ECO:0007669"/>
    <property type="project" value="UniProtKB-KW"/>
</dbReference>
<proteinExistence type="inferred from homology"/>
<reference evidence="12 13" key="1">
    <citation type="journal article" date="2015" name="Nature">
        <title>rRNA introns, odd ribosomes, and small enigmatic genomes across a large radiation of phyla.</title>
        <authorList>
            <person name="Brown C.T."/>
            <person name="Hug L.A."/>
            <person name="Thomas B.C."/>
            <person name="Sharon I."/>
            <person name="Castelle C.J."/>
            <person name="Singh A."/>
            <person name="Wilkins M.J."/>
            <person name="Williams K.H."/>
            <person name="Banfield J.F."/>
        </authorList>
    </citation>
    <scope>NUCLEOTIDE SEQUENCE [LARGE SCALE GENOMIC DNA]</scope>
</reference>
<keyword evidence="6" id="KW-0560">Oxidoreductase</keyword>
<dbReference type="PANTHER" id="PTHR34573">
    <property type="entry name" value="VKC DOMAIN-CONTAINING PROTEIN"/>
    <property type="match status" value="1"/>
</dbReference>
<evidence type="ECO:0000256" key="10">
    <source>
        <dbReference type="SAM" id="Phobius"/>
    </source>
</evidence>
<evidence type="ECO:0000256" key="4">
    <source>
        <dbReference type="ARBA" id="ARBA00022719"/>
    </source>
</evidence>
<evidence type="ECO:0000256" key="9">
    <source>
        <dbReference type="ARBA" id="ARBA00023284"/>
    </source>
</evidence>